<dbReference type="InterPro" id="IPR023604">
    <property type="entry name" value="Uncharacterised_SanA"/>
</dbReference>
<evidence type="ECO:0000256" key="1">
    <source>
        <dbReference type="ARBA" id="ARBA00004377"/>
    </source>
</evidence>
<keyword evidence="2" id="KW-1003">Cell membrane</keyword>
<dbReference type="Pfam" id="PF02698">
    <property type="entry name" value="DUF218"/>
    <property type="match status" value="1"/>
</dbReference>
<protein>
    <recommendedName>
        <fullName evidence="8">DUF218 domain-containing protein</fullName>
    </recommendedName>
</protein>
<evidence type="ECO:0000256" key="7">
    <source>
        <dbReference type="ARBA" id="ARBA00037355"/>
    </source>
</evidence>
<dbReference type="GO" id="GO:0005886">
    <property type="term" value="C:plasma membrane"/>
    <property type="evidence" value="ECO:0007669"/>
    <property type="project" value="UniProtKB-SubCell"/>
</dbReference>
<evidence type="ECO:0000256" key="6">
    <source>
        <dbReference type="ARBA" id="ARBA00023136"/>
    </source>
</evidence>
<gene>
    <name evidence="9" type="ORF">ARTV_1043</name>
</gene>
<dbReference type="NCBIfam" id="NF008092">
    <property type="entry name" value="PRK10834.1"/>
    <property type="match status" value="1"/>
</dbReference>
<evidence type="ECO:0000256" key="5">
    <source>
        <dbReference type="ARBA" id="ARBA00022989"/>
    </source>
</evidence>
<evidence type="ECO:0000313" key="9">
    <source>
        <dbReference type="EMBL" id="SSW95295.1"/>
    </source>
</evidence>
<dbReference type="InterPro" id="IPR051599">
    <property type="entry name" value="Cell_Envelope_Assoc"/>
</dbReference>
<dbReference type="AlphaFoldDB" id="A0A3B0LXH8"/>
<evidence type="ECO:0000259" key="8">
    <source>
        <dbReference type="Pfam" id="PF02698"/>
    </source>
</evidence>
<comment type="subcellular location">
    <subcellularLocation>
        <location evidence="1">Cell inner membrane</location>
        <topology evidence="1">Single-pass membrane protein</topology>
    </subcellularLocation>
</comment>
<dbReference type="EMBL" id="UFQR01000003">
    <property type="protein sequence ID" value="SSW95295.1"/>
    <property type="molecule type" value="Genomic_DNA"/>
</dbReference>
<dbReference type="InterPro" id="IPR003848">
    <property type="entry name" value="DUF218"/>
</dbReference>
<dbReference type="PANTHER" id="PTHR30336:SF0">
    <property type="entry name" value="PROTEIN SANA"/>
    <property type="match status" value="1"/>
</dbReference>
<keyword evidence="3" id="KW-0997">Cell inner membrane</keyword>
<evidence type="ECO:0000256" key="3">
    <source>
        <dbReference type="ARBA" id="ARBA00022519"/>
    </source>
</evidence>
<evidence type="ECO:0000256" key="2">
    <source>
        <dbReference type="ARBA" id="ARBA00022475"/>
    </source>
</evidence>
<proteinExistence type="predicted"/>
<evidence type="ECO:0000256" key="4">
    <source>
        <dbReference type="ARBA" id="ARBA00022692"/>
    </source>
</evidence>
<feature type="domain" description="DUF218" evidence="8">
    <location>
        <begin position="51"/>
        <end position="170"/>
    </location>
</feature>
<keyword evidence="6" id="KW-0472">Membrane</keyword>
<comment type="function">
    <text evidence="7">Participates in the barrier function of the cell envelope.</text>
</comment>
<sequence length="232" mass="26390" precursor="true">MMRKFLIYSLLTIIVTAIVATLAFDRFISWKTADYIYDDVKKLPPRSVGMILGTSKYYSSGLPNEYYKYRIQGAINAYNSGKIKYLLVSGDNAHYNYNEPITMRRDLISAGIPAAKIVLDFAGFRTLDSVVRTHQVFATNNFTIITQRFHCERALFIAMKKGIDAQCYAVSSPKKIMKVRLREVFARINALIDLYILKSEPRFLGQQESIPAPIKIPDSIKGYPAVLPKELK</sequence>
<keyword evidence="5" id="KW-1133">Transmembrane helix</keyword>
<name>A0A3B0LXH8_9GAMM</name>
<organism evidence="9">
    <name type="scientific">Arsenophonus endosymbiont of Trialeurodes vaporariorum</name>
    <dbReference type="NCBI Taxonomy" id="235567"/>
    <lineage>
        <taxon>Bacteria</taxon>
        <taxon>Pseudomonadati</taxon>
        <taxon>Pseudomonadota</taxon>
        <taxon>Gammaproteobacteria</taxon>
        <taxon>Enterobacterales</taxon>
        <taxon>Morganellaceae</taxon>
        <taxon>Arsenophonus</taxon>
    </lineage>
</organism>
<accession>A0A3B0LXH8</accession>
<reference evidence="9" key="1">
    <citation type="submission" date="2018-04" db="EMBL/GenBank/DDBJ databases">
        <authorList>
            <person name="Go L.Y."/>
            <person name="Mitchell J.A."/>
        </authorList>
    </citation>
    <scope>NUCLEOTIDE SEQUENCE</scope>
    <source>
        <strain evidence="9">ARTV</strain>
    </source>
</reference>
<dbReference type="PIRSF" id="PIRSF005011">
    <property type="entry name" value="SanA"/>
    <property type="match status" value="1"/>
</dbReference>
<dbReference type="PANTHER" id="PTHR30336">
    <property type="entry name" value="INNER MEMBRANE PROTEIN, PROBABLE PERMEASE"/>
    <property type="match status" value="1"/>
</dbReference>
<dbReference type="CDD" id="cd06259">
    <property type="entry name" value="YdcF-like"/>
    <property type="match status" value="1"/>
</dbReference>
<keyword evidence="4" id="KW-0812">Transmembrane</keyword>